<dbReference type="InterPro" id="IPR036429">
    <property type="entry name" value="SpoA-like_sf"/>
</dbReference>
<evidence type="ECO:0000313" key="4">
    <source>
        <dbReference type="EMBL" id="CRL45300.1"/>
    </source>
</evidence>
<dbReference type="Proteomes" id="UP000001932">
    <property type="component" value="Chromosome"/>
</dbReference>
<dbReference type="PANTHER" id="PTHR30034">
    <property type="entry name" value="FLAGELLAR MOTOR SWITCH PROTEIN FLIM"/>
    <property type="match status" value="1"/>
</dbReference>
<dbReference type="GO" id="GO:0050918">
    <property type="term" value="P:positive chemotaxis"/>
    <property type="evidence" value="ECO:0007669"/>
    <property type="project" value="TreeGrafter"/>
</dbReference>
<dbReference type="OrthoDB" id="6627419at2"/>
<dbReference type="GO" id="GO:0071978">
    <property type="term" value="P:bacterial-type flagellum-dependent swarming motility"/>
    <property type="evidence" value="ECO:0007669"/>
    <property type="project" value="TreeGrafter"/>
</dbReference>
<gene>
    <name evidence="3" type="ordered locus">SG1304</name>
    <name evidence="4" type="ORF">SGGMMB4_02915</name>
</gene>
<dbReference type="AlphaFoldDB" id="Q2NTE6"/>
<evidence type="ECO:0000256" key="1">
    <source>
        <dbReference type="ARBA" id="ARBA00009226"/>
    </source>
</evidence>
<dbReference type="RefSeq" id="WP_011411133.1">
    <property type="nucleotide sequence ID" value="NC_007712.1"/>
</dbReference>
<dbReference type="HOGENOM" id="CLU_074817_0_0_6"/>
<sequence>MLSLTPEEQPLVEKLMPAGGTLGAVALQLQPWSSSTKGVVLALSADGVPCDLWLPATVWRDWCEKVLGTADATQIAAPLLASIAAWGLTPLLTAGGLTLSSWTSPRPCNGLERQLAVTFRWQVEQQTFQGVLIGLPACVSRRFAAGVTPLTRTDGPALSLRGTLIIGVQFLTLAALRQLGPGAGLRLQSAGCPRTGKYTLILPGGSAVGITWKGGDTMEIDALMQDIAAQLEYDAPGDATRPGAPPAATADSGGRAAITDDVNRTTLLLNALPQQVRVDVGELSLTVGDLRRLAVGDVVPVTGRFTPYAILRLHNQTIGQGELVSCDGALLVRITRWYLTEAQADQAKTG</sequence>
<dbReference type="eggNOG" id="COG1886">
    <property type="taxonomic scope" value="Bacteria"/>
</dbReference>
<dbReference type="KEGG" id="sgl:SG1304"/>
<feature type="domain" description="Flagellar motor switch protein FliN-like C-terminal" evidence="2">
    <location>
        <begin position="269"/>
        <end position="337"/>
    </location>
</feature>
<protein>
    <submittedName>
        <fullName evidence="3">Type III secretion apparatus</fullName>
    </submittedName>
    <submittedName>
        <fullName evidence="4">Type III secretion system protein SsaQ</fullName>
    </submittedName>
</protein>
<keyword evidence="5" id="KW-1185">Reference proteome</keyword>
<dbReference type="Proteomes" id="UP000245838">
    <property type="component" value="Chromosome sggmmb4_Chromosome"/>
</dbReference>
<dbReference type="Pfam" id="PF01052">
    <property type="entry name" value="FliMN_C"/>
    <property type="match status" value="1"/>
</dbReference>
<proteinExistence type="inferred from homology"/>
<reference evidence="4 6" key="2">
    <citation type="submission" date="2015-05" db="EMBL/GenBank/DDBJ databases">
        <authorList>
            <person name="Goodhead I."/>
        </authorList>
    </citation>
    <scope>NUCLEOTIDE SEQUENCE [LARGE SCALE GENOMIC DNA]</scope>
    <source>
        <strain evidence="4">B4</strain>
        <strain evidence="6">morsitans</strain>
    </source>
</reference>
<evidence type="ECO:0000313" key="5">
    <source>
        <dbReference type="Proteomes" id="UP000001932"/>
    </source>
</evidence>
<comment type="similarity">
    <text evidence="1">Belongs to the FliN/MopA/SpaO family.</text>
</comment>
<name>Q2NTE6_SODGM</name>
<dbReference type="STRING" id="343509.SG1304"/>
<dbReference type="InterPro" id="IPR001543">
    <property type="entry name" value="FliN-like_C"/>
</dbReference>
<reference evidence="3 5" key="1">
    <citation type="journal article" date="2006" name="Genome Res.">
        <title>Massive genome erosion and functional adaptations provide insights into the symbiotic lifestyle of Sodalis glossinidius in the tsetse host.</title>
        <authorList>
            <person name="Toh H."/>
            <person name="Weiss B.L."/>
            <person name="Perkin S.A.H."/>
            <person name="Yamashita A."/>
            <person name="Oshima K."/>
            <person name="Hattori M."/>
            <person name="Aksoy S."/>
        </authorList>
    </citation>
    <scope>NUCLEOTIDE SEQUENCE [LARGE SCALE GENOMIC DNA]</scope>
    <source>
        <strain evidence="5">morsitans</strain>
        <strain evidence="3">Morsitans</strain>
    </source>
</reference>
<dbReference type="PANTHER" id="PTHR30034:SF5">
    <property type="entry name" value="SECRETION SYSTEM APPARATUS PROTEIN SSAQ"/>
    <property type="match status" value="1"/>
</dbReference>
<dbReference type="Gene3D" id="2.30.330.10">
    <property type="entry name" value="SpoA-like"/>
    <property type="match status" value="1"/>
</dbReference>
<evidence type="ECO:0000259" key="2">
    <source>
        <dbReference type="Pfam" id="PF01052"/>
    </source>
</evidence>
<evidence type="ECO:0000313" key="6">
    <source>
        <dbReference type="Proteomes" id="UP000245838"/>
    </source>
</evidence>
<dbReference type="EMBL" id="AP008232">
    <property type="protein sequence ID" value="BAE74579.1"/>
    <property type="molecule type" value="Genomic_DNA"/>
</dbReference>
<organism evidence="3 5">
    <name type="scientific">Sodalis glossinidius (strain morsitans)</name>
    <dbReference type="NCBI Taxonomy" id="343509"/>
    <lineage>
        <taxon>Bacteria</taxon>
        <taxon>Pseudomonadati</taxon>
        <taxon>Pseudomonadota</taxon>
        <taxon>Gammaproteobacteria</taxon>
        <taxon>Enterobacterales</taxon>
        <taxon>Bruguierivoracaceae</taxon>
        <taxon>Sodalis</taxon>
    </lineage>
</organism>
<dbReference type="SUPFAM" id="SSF101801">
    <property type="entry name" value="Surface presentation of antigens (SPOA)"/>
    <property type="match status" value="1"/>
</dbReference>
<evidence type="ECO:0000313" key="3">
    <source>
        <dbReference type="EMBL" id="BAE74579.1"/>
    </source>
</evidence>
<dbReference type="NCBIfam" id="NF005956">
    <property type="entry name" value="PRK08035.1"/>
    <property type="match status" value="1"/>
</dbReference>
<accession>Q2NTE6</accession>
<dbReference type="EMBL" id="LN854557">
    <property type="protein sequence ID" value="CRL45300.1"/>
    <property type="molecule type" value="Genomic_DNA"/>
</dbReference>